<evidence type="ECO:0000256" key="6">
    <source>
        <dbReference type="ARBA" id="ARBA00022840"/>
    </source>
</evidence>
<keyword evidence="16" id="KW-1185">Reference proteome</keyword>
<keyword evidence="8 12" id="KW-1133">Transmembrane helix</keyword>
<evidence type="ECO:0000313" key="16">
    <source>
        <dbReference type="Proteomes" id="UP000571183"/>
    </source>
</evidence>
<dbReference type="InterPro" id="IPR023299">
    <property type="entry name" value="ATPase_P-typ_cyto_dom_N"/>
</dbReference>
<dbReference type="Pfam" id="PF00122">
    <property type="entry name" value="E1-E2_ATPase"/>
    <property type="match status" value="1"/>
</dbReference>
<dbReference type="Proteomes" id="UP000571183">
    <property type="component" value="Unassembled WGS sequence"/>
</dbReference>
<comment type="caution">
    <text evidence="15">The sequence shown here is derived from an EMBL/GenBank/DDBJ whole genome shotgun (WGS) entry which is preliminary data.</text>
</comment>
<dbReference type="InterPro" id="IPR023214">
    <property type="entry name" value="HAD_sf"/>
</dbReference>
<dbReference type="InterPro" id="IPR018303">
    <property type="entry name" value="ATPase_P-typ_P_site"/>
</dbReference>
<dbReference type="InterPro" id="IPR027256">
    <property type="entry name" value="P-typ_ATPase_IB"/>
</dbReference>
<evidence type="ECO:0000256" key="3">
    <source>
        <dbReference type="ARBA" id="ARBA00022692"/>
    </source>
</evidence>
<dbReference type="InterPro" id="IPR044492">
    <property type="entry name" value="P_typ_ATPase_HD_dom"/>
</dbReference>
<reference evidence="15" key="1">
    <citation type="submission" date="2020-08" db="EMBL/GenBank/DDBJ databases">
        <title>Sequencing the genomes of 1000 actinobacteria strains.</title>
        <authorList>
            <person name="Klenk H.-P."/>
        </authorList>
    </citation>
    <scope>NUCLEOTIDE SEQUENCE [LARGE SCALE GENOMIC DNA]</scope>
    <source>
        <strain evidence="15">DSM 27064</strain>
    </source>
</reference>
<evidence type="ECO:0000256" key="11">
    <source>
        <dbReference type="ARBA" id="ARBA00074171"/>
    </source>
</evidence>
<dbReference type="SUPFAM" id="SSF55008">
    <property type="entry name" value="HMA, heavy metal-associated domain"/>
    <property type="match status" value="1"/>
</dbReference>
<evidence type="ECO:0000256" key="2">
    <source>
        <dbReference type="ARBA" id="ARBA00006024"/>
    </source>
</evidence>
<dbReference type="PROSITE" id="PS01229">
    <property type="entry name" value="COF_2"/>
    <property type="match status" value="1"/>
</dbReference>
<dbReference type="RefSeq" id="WP_183305038.1">
    <property type="nucleotide sequence ID" value="NZ_JACIFD010000017.1"/>
</dbReference>
<dbReference type="FunFam" id="2.70.150.10:FF:000002">
    <property type="entry name" value="Copper-transporting ATPase 1, putative"/>
    <property type="match status" value="1"/>
</dbReference>
<dbReference type="SFLD" id="SFLDS00003">
    <property type="entry name" value="Haloacid_Dehalogenase"/>
    <property type="match status" value="1"/>
</dbReference>
<dbReference type="Gene3D" id="3.30.70.100">
    <property type="match status" value="1"/>
</dbReference>
<evidence type="ECO:0000259" key="14">
    <source>
        <dbReference type="PROSITE" id="PS50846"/>
    </source>
</evidence>
<dbReference type="SUPFAM" id="SSF81653">
    <property type="entry name" value="Calcium ATPase, transduction domain A"/>
    <property type="match status" value="1"/>
</dbReference>
<dbReference type="InterPro" id="IPR008250">
    <property type="entry name" value="ATPase_P-typ_transduc_dom_A_sf"/>
</dbReference>
<dbReference type="InterPro" id="IPR059000">
    <property type="entry name" value="ATPase_P-type_domA"/>
</dbReference>
<feature type="domain" description="HMA" evidence="14">
    <location>
        <begin position="18"/>
        <end position="81"/>
    </location>
</feature>
<dbReference type="Gene3D" id="3.40.1110.10">
    <property type="entry name" value="Calcium-transporting ATPase, cytoplasmic domain N"/>
    <property type="match status" value="1"/>
</dbReference>
<dbReference type="InterPro" id="IPR017969">
    <property type="entry name" value="Heavy-metal-associated_CS"/>
</dbReference>
<dbReference type="SFLD" id="SFLDG00002">
    <property type="entry name" value="C1.7:_P-type_atpase_like"/>
    <property type="match status" value="1"/>
</dbReference>
<accession>A0A840DRL4</accession>
<gene>
    <name evidence="15" type="ORF">F5897_001488</name>
</gene>
<dbReference type="InterPro" id="IPR023298">
    <property type="entry name" value="ATPase_P-typ_TM_dom_sf"/>
</dbReference>
<dbReference type="GO" id="GO:0005524">
    <property type="term" value="F:ATP binding"/>
    <property type="evidence" value="ECO:0007669"/>
    <property type="project" value="UniProtKB-UniRule"/>
</dbReference>
<dbReference type="GO" id="GO:0043682">
    <property type="term" value="F:P-type divalent copper transporter activity"/>
    <property type="evidence" value="ECO:0007669"/>
    <property type="project" value="TreeGrafter"/>
</dbReference>
<proteinExistence type="inferred from homology"/>
<dbReference type="AlphaFoldDB" id="A0A840DRL4"/>
<dbReference type="PRINTS" id="PR00119">
    <property type="entry name" value="CATATPASE"/>
</dbReference>
<sequence length="797" mass="83235">MNNAAPVQSENQAAPTAQQLEFNITGMTCAACANRIEKKLNRLDGVTATVNYAVEKAYVEADPQRTAMIIETVSQLGYGAQVYEQRQETTADLMEHTAVELRALKRRTIFAGVLTVPVVLISMIPALQFDYWGWIVGALATPVVFGAGFTFHRAAFKNLRRGATTMDTLVSAGTLAAYLWSMVALVFGTAGHPGVRHELSIAALLGAHGGTHGALSDVYFEVAAGVIFFILLGRLFEKRAKKQSAAALTELSTLAVREVTVMRGDEQRVIAVTELRVGDHFVVLPGQQVATDGVVVTGHSAVDAALITGEAAPVSVGPGSSVVGATVNTTGRLVVRATAVGSETQLAQMAQLLEQAQAQKAELQRLADKISGIFVPVTMFLAVLTLGVWLLLGASVAAALSAAMTVLIIACPCALGLATPTALLVGTGRGAALGIMISGPVALERAARLDNIIFDKTGTLTTGNMALAAVAVAPDVSRETIFKAVVALESYSEHPAGKALVNGLLQELREVQPRLAQESVLVAEQDLGAQEDSAAKQVLLAELQGLISEFEVLPGRGVTAKLHVGEDDPHPVYAGNAKLFRELDFGVDPTLSEALESYQNAGYTVVLAGSQGVVSAVFGVSDTLRDDSAAAVQEIVKMGIEPVLLTGDNERAAAQIAGQLGITRVISGALPADKISHVKALQEQGQKVVMVGDGINDAAALAQADLGIAMGAGTDAAQAAADIVIVNSKLADVTTALRLARRTQRTIVGNLFWAFAYNTAAIPLAAFGLLNPMLAGAAMALSSVFVVANSLRLRSFK</sequence>
<keyword evidence="9 12" id="KW-0472">Membrane</keyword>
<keyword evidence="3 12" id="KW-0812">Transmembrane</keyword>
<dbReference type="InterPro" id="IPR006121">
    <property type="entry name" value="HMA_dom"/>
</dbReference>
<feature type="coiled-coil region" evidence="13">
    <location>
        <begin position="339"/>
        <end position="373"/>
    </location>
</feature>
<evidence type="ECO:0000256" key="7">
    <source>
        <dbReference type="ARBA" id="ARBA00022967"/>
    </source>
</evidence>
<dbReference type="InterPro" id="IPR036163">
    <property type="entry name" value="HMA_dom_sf"/>
</dbReference>
<keyword evidence="7" id="KW-1278">Translocase</keyword>
<feature type="transmembrane region" description="Helical" evidence="12">
    <location>
        <begin position="134"/>
        <end position="156"/>
    </location>
</feature>
<name>A0A840DRL4_9MICO</name>
<dbReference type="PROSITE" id="PS00154">
    <property type="entry name" value="ATPASE_E1_E2"/>
    <property type="match status" value="1"/>
</dbReference>
<dbReference type="CDD" id="cd00371">
    <property type="entry name" value="HMA"/>
    <property type="match status" value="1"/>
</dbReference>
<comment type="catalytic activity">
    <reaction evidence="10">
        <text>ATP + H2O = ADP + phosphate + H(+)</text>
        <dbReference type="Rhea" id="RHEA:13065"/>
        <dbReference type="ChEBI" id="CHEBI:15377"/>
        <dbReference type="ChEBI" id="CHEBI:15378"/>
        <dbReference type="ChEBI" id="CHEBI:30616"/>
        <dbReference type="ChEBI" id="CHEBI:43474"/>
        <dbReference type="ChEBI" id="CHEBI:456216"/>
    </reaction>
</comment>
<dbReference type="GO" id="GO:0005507">
    <property type="term" value="F:copper ion binding"/>
    <property type="evidence" value="ECO:0007669"/>
    <property type="project" value="TreeGrafter"/>
</dbReference>
<evidence type="ECO:0000256" key="5">
    <source>
        <dbReference type="ARBA" id="ARBA00022741"/>
    </source>
</evidence>
<dbReference type="Pfam" id="PF00403">
    <property type="entry name" value="HMA"/>
    <property type="match status" value="1"/>
</dbReference>
<comment type="similarity">
    <text evidence="2 12">Belongs to the cation transport ATPase (P-type) (TC 3.A.3) family. Type IB subfamily.</text>
</comment>
<organism evidence="15 16">
    <name type="scientific">Canibacter oris</name>
    <dbReference type="NCBI Taxonomy" id="1365628"/>
    <lineage>
        <taxon>Bacteria</taxon>
        <taxon>Bacillati</taxon>
        <taxon>Actinomycetota</taxon>
        <taxon>Actinomycetes</taxon>
        <taxon>Micrococcales</taxon>
        <taxon>Microbacteriaceae</taxon>
        <taxon>Canibacter</taxon>
    </lineage>
</organism>
<evidence type="ECO:0000256" key="12">
    <source>
        <dbReference type="RuleBase" id="RU362081"/>
    </source>
</evidence>
<dbReference type="CDD" id="cd02094">
    <property type="entry name" value="P-type_ATPase_Cu-like"/>
    <property type="match status" value="1"/>
</dbReference>
<dbReference type="InterPro" id="IPR001757">
    <property type="entry name" value="P_typ_ATPase"/>
</dbReference>
<dbReference type="PANTHER" id="PTHR43520">
    <property type="entry name" value="ATP7, ISOFORM B"/>
    <property type="match status" value="1"/>
</dbReference>
<dbReference type="GO" id="GO:0005886">
    <property type="term" value="C:plasma membrane"/>
    <property type="evidence" value="ECO:0007669"/>
    <property type="project" value="UniProtKB-SubCell"/>
</dbReference>
<keyword evidence="4 12" id="KW-0479">Metal-binding</keyword>
<dbReference type="NCBIfam" id="TIGR01525">
    <property type="entry name" value="ATPase-IB_hvy"/>
    <property type="match status" value="1"/>
</dbReference>
<dbReference type="Gene3D" id="2.70.150.10">
    <property type="entry name" value="Calcium-transporting ATPase, cytoplasmic transduction domain A"/>
    <property type="match status" value="1"/>
</dbReference>
<comment type="subcellular location">
    <subcellularLocation>
        <location evidence="1">Cell membrane</location>
        <topology evidence="1">Multi-pass membrane protein</topology>
    </subcellularLocation>
</comment>
<dbReference type="SFLD" id="SFLDF00027">
    <property type="entry name" value="p-type_atpase"/>
    <property type="match status" value="1"/>
</dbReference>
<evidence type="ECO:0000256" key="9">
    <source>
        <dbReference type="ARBA" id="ARBA00023136"/>
    </source>
</evidence>
<feature type="transmembrane region" description="Helical" evidence="12">
    <location>
        <begin position="747"/>
        <end position="767"/>
    </location>
</feature>
<dbReference type="Pfam" id="PF00702">
    <property type="entry name" value="Hydrolase"/>
    <property type="match status" value="1"/>
</dbReference>
<keyword evidence="6 12" id="KW-0067">ATP-binding</keyword>
<dbReference type="InterPro" id="IPR036412">
    <property type="entry name" value="HAD-like_sf"/>
</dbReference>
<evidence type="ECO:0000256" key="8">
    <source>
        <dbReference type="ARBA" id="ARBA00022989"/>
    </source>
</evidence>
<dbReference type="PROSITE" id="PS50846">
    <property type="entry name" value="HMA_2"/>
    <property type="match status" value="1"/>
</dbReference>
<evidence type="ECO:0000256" key="13">
    <source>
        <dbReference type="SAM" id="Coils"/>
    </source>
</evidence>
<protein>
    <recommendedName>
        <fullName evidence="11">Cation-transporting P-type ATPase B</fullName>
    </recommendedName>
</protein>
<dbReference type="GO" id="GO:0055070">
    <property type="term" value="P:copper ion homeostasis"/>
    <property type="evidence" value="ECO:0007669"/>
    <property type="project" value="TreeGrafter"/>
</dbReference>
<feature type="transmembrane region" description="Helical" evidence="12">
    <location>
        <begin position="773"/>
        <end position="791"/>
    </location>
</feature>
<dbReference type="SUPFAM" id="SSF81665">
    <property type="entry name" value="Calcium ATPase, transmembrane domain M"/>
    <property type="match status" value="1"/>
</dbReference>
<evidence type="ECO:0000256" key="4">
    <source>
        <dbReference type="ARBA" id="ARBA00022723"/>
    </source>
</evidence>
<dbReference type="FunFam" id="3.30.70.100:FF:000005">
    <property type="entry name" value="Copper-exporting P-type ATPase A"/>
    <property type="match status" value="1"/>
</dbReference>
<keyword evidence="12" id="KW-1003">Cell membrane</keyword>
<dbReference type="PANTHER" id="PTHR43520:SF8">
    <property type="entry name" value="P-TYPE CU(+) TRANSPORTER"/>
    <property type="match status" value="1"/>
</dbReference>
<dbReference type="PROSITE" id="PS01047">
    <property type="entry name" value="HMA_1"/>
    <property type="match status" value="1"/>
</dbReference>
<dbReference type="PRINTS" id="PR00120">
    <property type="entry name" value="HATPASE"/>
</dbReference>
<feature type="transmembrane region" description="Helical" evidence="12">
    <location>
        <begin position="398"/>
        <end position="426"/>
    </location>
</feature>
<dbReference type="SUPFAM" id="SSF56784">
    <property type="entry name" value="HAD-like"/>
    <property type="match status" value="1"/>
</dbReference>
<evidence type="ECO:0000256" key="1">
    <source>
        <dbReference type="ARBA" id="ARBA00004651"/>
    </source>
</evidence>
<feature type="transmembrane region" description="Helical" evidence="12">
    <location>
        <begin position="370"/>
        <end position="392"/>
    </location>
</feature>
<dbReference type="GO" id="GO:0016887">
    <property type="term" value="F:ATP hydrolysis activity"/>
    <property type="evidence" value="ECO:0007669"/>
    <property type="project" value="InterPro"/>
</dbReference>
<feature type="transmembrane region" description="Helical" evidence="12">
    <location>
        <begin position="109"/>
        <end position="128"/>
    </location>
</feature>
<evidence type="ECO:0000313" key="15">
    <source>
        <dbReference type="EMBL" id="MBB4072159.1"/>
    </source>
</evidence>
<keyword evidence="13" id="KW-0175">Coiled coil</keyword>
<feature type="transmembrane region" description="Helical" evidence="12">
    <location>
        <begin position="218"/>
        <end position="236"/>
    </location>
</feature>
<dbReference type="Gene3D" id="3.40.50.1000">
    <property type="entry name" value="HAD superfamily/HAD-like"/>
    <property type="match status" value="1"/>
</dbReference>
<dbReference type="EMBL" id="JACIFD010000017">
    <property type="protein sequence ID" value="MBB4072159.1"/>
    <property type="molecule type" value="Genomic_DNA"/>
</dbReference>
<dbReference type="NCBIfam" id="TIGR01494">
    <property type="entry name" value="ATPase_P-type"/>
    <property type="match status" value="2"/>
</dbReference>
<keyword evidence="5 12" id="KW-0547">Nucleotide-binding</keyword>
<evidence type="ECO:0000256" key="10">
    <source>
        <dbReference type="ARBA" id="ARBA00049360"/>
    </source>
</evidence>
<feature type="transmembrane region" description="Helical" evidence="12">
    <location>
        <begin position="168"/>
        <end position="190"/>
    </location>
</feature>